<comment type="caution">
    <text evidence="3">The sequence shown here is derived from an EMBL/GenBank/DDBJ whole genome shotgun (WGS) entry which is preliminary data.</text>
</comment>
<sequence length="327" mass="36000">ENSTAEKFSSTSAPEDITAANFSSEGVTEHISAVNFSLEGATEKLSSEGAIENIPTKGAAEKSPSDAHTKVANDKLDGRIATSVVEHELNPQGPCEVADTPLSEIEASLDKALVARVTATLTENGAKATTAVAPLLSTVAGIPASLLQKELTPNIVPNFRSNNEEAAVMCKLKRLKIALKAWHKATYWGNKDKLKQANLSLQKLQKQQEHESLDLQLHLWELEMEKLIDQLMQTEATMWKQRSCIKEEIEGDKNSAYFQAKAKIRQAKAFIEELRTAKGNILKDQKSIKDFLVHSYEEKFKARPGIVDNSSTEFDGCNMEDEKCAEV</sequence>
<keyword evidence="4" id="KW-1185">Reference proteome</keyword>
<feature type="region of interest" description="Disordered" evidence="2">
    <location>
        <begin position="46"/>
        <end position="69"/>
    </location>
</feature>
<name>A0A835I6A6_9MAGN</name>
<keyword evidence="1" id="KW-0175">Coiled coil</keyword>
<dbReference type="EMBL" id="JADFTS010000004">
    <property type="protein sequence ID" value="KAF9611224.1"/>
    <property type="molecule type" value="Genomic_DNA"/>
</dbReference>
<reference evidence="3 4" key="1">
    <citation type="submission" date="2020-10" db="EMBL/GenBank/DDBJ databases">
        <title>The Coptis chinensis genome and diversification of protoberbering-type alkaloids.</title>
        <authorList>
            <person name="Wang B."/>
            <person name="Shu S."/>
            <person name="Song C."/>
            <person name="Liu Y."/>
        </authorList>
    </citation>
    <scope>NUCLEOTIDE SEQUENCE [LARGE SCALE GENOMIC DNA]</scope>
    <source>
        <strain evidence="3">HL-2020</strain>
        <tissue evidence="3">Leaf</tissue>
    </source>
</reference>
<organism evidence="3 4">
    <name type="scientific">Coptis chinensis</name>
    <dbReference type="NCBI Taxonomy" id="261450"/>
    <lineage>
        <taxon>Eukaryota</taxon>
        <taxon>Viridiplantae</taxon>
        <taxon>Streptophyta</taxon>
        <taxon>Embryophyta</taxon>
        <taxon>Tracheophyta</taxon>
        <taxon>Spermatophyta</taxon>
        <taxon>Magnoliopsida</taxon>
        <taxon>Ranunculales</taxon>
        <taxon>Ranunculaceae</taxon>
        <taxon>Coptidoideae</taxon>
        <taxon>Coptis</taxon>
    </lineage>
</organism>
<feature type="non-terminal residue" evidence="3">
    <location>
        <position position="1"/>
    </location>
</feature>
<dbReference type="Proteomes" id="UP000631114">
    <property type="component" value="Unassembled WGS sequence"/>
</dbReference>
<gene>
    <name evidence="3" type="ORF">IFM89_027774</name>
</gene>
<evidence type="ECO:0000313" key="3">
    <source>
        <dbReference type="EMBL" id="KAF9611224.1"/>
    </source>
</evidence>
<dbReference type="AlphaFoldDB" id="A0A835I6A6"/>
<evidence type="ECO:0000256" key="2">
    <source>
        <dbReference type="SAM" id="MobiDB-lite"/>
    </source>
</evidence>
<accession>A0A835I6A6</accession>
<evidence type="ECO:0000313" key="4">
    <source>
        <dbReference type="Proteomes" id="UP000631114"/>
    </source>
</evidence>
<protein>
    <submittedName>
        <fullName evidence="3">Uncharacterized protein</fullName>
    </submittedName>
</protein>
<evidence type="ECO:0000256" key="1">
    <source>
        <dbReference type="SAM" id="Coils"/>
    </source>
</evidence>
<proteinExistence type="predicted"/>
<feature type="compositionally biased region" description="Basic and acidic residues" evidence="2">
    <location>
        <begin position="59"/>
        <end position="69"/>
    </location>
</feature>
<feature type="coiled-coil region" evidence="1">
    <location>
        <begin position="191"/>
        <end position="237"/>
    </location>
</feature>